<evidence type="ECO:0000256" key="8">
    <source>
        <dbReference type="ARBA" id="ARBA00022967"/>
    </source>
</evidence>
<dbReference type="EMBL" id="CP095008">
    <property type="protein sequence ID" value="UOO97209.1"/>
    <property type="molecule type" value="Genomic_DNA"/>
</dbReference>
<feature type="transmembrane region" description="Helical" evidence="12">
    <location>
        <begin position="92"/>
        <end position="112"/>
    </location>
</feature>
<dbReference type="PROSITE" id="PS50846">
    <property type="entry name" value="HMA_2"/>
    <property type="match status" value="1"/>
</dbReference>
<dbReference type="FunFam" id="2.70.150.10:FF:000002">
    <property type="entry name" value="Copper-transporting ATPase 1, putative"/>
    <property type="match status" value="1"/>
</dbReference>
<dbReference type="GO" id="GO:0005507">
    <property type="term" value="F:copper ion binding"/>
    <property type="evidence" value="ECO:0007669"/>
    <property type="project" value="TreeGrafter"/>
</dbReference>
<dbReference type="GO" id="GO:0055070">
    <property type="term" value="P:copper ion homeostasis"/>
    <property type="evidence" value="ECO:0007669"/>
    <property type="project" value="TreeGrafter"/>
</dbReference>
<dbReference type="AlphaFoldDB" id="A0AAV3SCA6"/>
<evidence type="ECO:0000256" key="12">
    <source>
        <dbReference type="SAM" id="Phobius"/>
    </source>
</evidence>
<feature type="region of interest" description="Disordered" evidence="11">
    <location>
        <begin position="769"/>
        <end position="799"/>
    </location>
</feature>
<evidence type="ECO:0000313" key="17">
    <source>
        <dbReference type="Proteomes" id="UP001500962"/>
    </source>
</evidence>
<dbReference type="InterPro" id="IPR008250">
    <property type="entry name" value="ATPase_P-typ_transduc_dom_A_sf"/>
</dbReference>
<dbReference type="PROSITE" id="PS51257">
    <property type="entry name" value="PROKAR_LIPOPROTEIN"/>
    <property type="match status" value="1"/>
</dbReference>
<evidence type="ECO:0000256" key="4">
    <source>
        <dbReference type="ARBA" id="ARBA00022692"/>
    </source>
</evidence>
<dbReference type="InterPro" id="IPR001757">
    <property type="entry name" value="P_typ_ATPase"/>
</dbReference>
<dbReference type="Pfam" id="PF00122">
    <property type="entry name" value="E1-E2_ATPase"/>
    <property type="match status" value="1"/>
</dbReference>
<evidence type="ECO:0000256" key="6">
    <source>
        <dbReference type="ARBA" id="ARBA00022741"/>
    </source>
</evidence>
<keyword evidence="3" id="KW-0813">Transport</keyword>
<evidence type="ECO:0000256" key="10">
    <source>
        <dbReference type="ARBA" id="ARBA00023136"/>
    </source>
</evidence>
<reference evidence="14" key="1">
    <citation type="journal article" date="2014" name="Int. J. Syst. Evol. Microbiol.">
        <title>Complete genome sequence of Corynebacterium casei LMG S-19264T (=DSM 44701T), isolated from a smear-ripened cheese.</title>
        <authorList>
            <consortium name="US DOE Joint Genome Institute (JGI-PGF)"/>
            <person name="Walter F."/>
            <person name="Albersmeier A."/>
            <person name="Kalinowski J."/>
            <person name="Ruckert C."/>
        </authorList>
    </citation>
    <scope>NUCLEOTIDE SEQUENCE</scope>
    <source>
        <strain evidence="14">JCM 12289</strain>
    </source>
</reference>
<dbReference type="GeneID" id="71763715"/>
<dbReference type="KEGG" id="hdo:MUK72_17665"/>
<dbReference type="PANTHER" id="PTHR43520:SF8">
    <property type="entry name" value="P-TYPE CU(+) TRANSPORTER"/>
    <property type="match status" value="1"/>
</dbReference>
<keyword evidence="5" id="KW-0479">Metal-binding</keyword>
<keyword evidence="10 12" id="KW-0472">Membrane</keyword>
<keyword evidence="4 12" id="KW-0812">Transmembrane</keyword>
<name>A0AAV3SCA6_HALDO</name>
<dbReference type="Gene3D" id="3.30.70.100">
    <property type="match status" value="1"/>
</dbReference>
<comment type="similarity">
    <text evidence="2">Belongs to the cation transport ATPase (P-type) (TC 3.A.3) family. Type IB subfamily.</text>
</comment>
<dbReference type="PANTHER" id="PTHR43520">
    <property type="entry name" value="ATP7, ISOFORM B"/>
    <property type="match status" value="1"/>
</dbReference>
<feature type="transmembrane region" description="Helical" evidence="12">
    <location>
        <begin position="188"/>
        <end position="205"/>
    </location>
</feature>
<feature type="transmembrane region" description="Helical" evidence="12">
    <location>
        <begin position="124"/>
        <end position="141"/>
    </location>
</feature>
<feature type="transmembrane region" description="Helical" evidence="12">
    <location>
        <begin position="739"/>
        <end position="759"/>
    </location>
</feature>
<dbReference type="InterPro" id="IPR044492">
    <property type="entry name" value="P_typ_ATPase_HD_dom"/>
</dbReference>
<dbReference type="PRINTS" id="PR00119">
    <property type="entry name" value="CATATPASE"/>
</dbReference>
<evidence type="ECO:0000313" key="14">
    <source>
        <dbReference type="EMBL" id="GAA0454285.1"/>
    </source>
</evidence>
<dbReference type="SUPFAM" id="SSF81653">
    <property type="entry name" value="Calcium ATPase, transduction domain A"/>
    <property type="match status" value="1"/>
</dbReference>
<dbReference type="Pfam" id="PF00702">
    <property type="entry name" value="Hydrolase"/>
    <property type="match status" value="1"/>
</dbReference>
<dbReference type="InterPro" id="IPR036412">
    <property type="entry name" value="HAD-like_sf"/>
</dbReference>
<reference evidence="15" key="2">
    <citation type="submission" date="2022-04" db="EMBL/GenBank/DDBJ databases">
        <title>Sequencing and genomic assembly of Halococcus dombrowskii.</title>
        <authorList>
            <person name="Lim S.W."/>
            <person name="MacLea K.S."/>
        </authorList>
    </citation>
    <scope>NUCLEOTIDE SEQUENCE</scope>
    <source>
        <strain evidence="15">H4</strain>
        <plasmid evidence="15">unnamed3</plasmid>
    </source>
</reference>
<dbReference type="InterPro" id="IPR023299">
    <property type="entry name" value="ATPase_P-typ_cyto_dom_N"/>
</dbReference>
<evidence type="ECO:0000256" key="7">
    <source>
        <dbReference type="ARBA" id="ARBA00022840"/>
    </source>
</evidence>
<keyword evidence="6" id="KW-0547">Nucleotide-binding</keyword>
<dbReference type="RefSeq" id="WP_244706639.1">
    <property type="nucleotide sequence ID" value="NZ_BAAADN010000013.1"/>
</dbReference>
<dbReference type="EMBL" id="BAAADN010000013">
    <property type="protein sequence ID" value="GAA0454285.1"/>
    <property type="molecule type" value="Genomic_DNA"/>
</dbReference>
<feature type="transmembrane region" description="Helical" evidence="12">
    <location>
        <begin position="385"/>
        <end position="409"/>
    </location>
</feature>
<protein>
    <submittedName>
        <fullName evidence="15">Cation-translocating P-type ATPase</fullName>
    </submittedName>
    <submittedName>
        <fullName evidence="14">Heavy metal translocating P-type ATPase</fullName>
    </submittedName>
</protein>
<evidence type="ECO:0000256" key="9">
    <source>
        <dbReference type="ARBA" id="ARBA00022989"/>
    </source>
</evidence>
<keyword evidence="16" id="KW-1185">Reference proteome</keyword>
<accession>A0AAV3SCA6</accession>
<dbReference type="InterPro" id="IPR059000">
    <property type="entry name" value="ATPase_P-type_domA"/>
</dbReference>
<evidence type="ECO:0000256" key="5">
    <source>
        <dbReference type="ARBA" id="ARBA00022723"/>
    </source>
</evidence>
<keyword evidence="8" id="KW-1278">Translocase</keyword>
<dbReference type="SUPFAM" id="SSF55008">
    <property type="entry name" value="HMA, heavy metal-associated domain"/>
    <property type="match status" value="1"/>
</dbReference>
<evidence type="ECO:0000259" key="13">
    <source>
        <dbReference type="PROSITE" id="PS50846"/>
    </source>
</evidence>
<evidence type="ECO:0000256" key="2">
    <source>
        <dbReference type="ARBA" id="ARBA00006024"/>
    </source>
</evidence>
<dbReference type="GO" id="GO:0005524">
    <property type="term" value="F:ATP binding"/>
    <property type="evidence" value="ECO:0007669"/>
    <property type="project" value="UniProtKB-KW"/>
</dbReference>
<feature type="transmembrane region" description="Helical" evidence="12">
    <location>
        <begin position="162"/>
        <end position="182"/>
    </location>
</feature>
<sequence>MATKQVQYNIGGMSCSFCAETINKAYGRTEGVGDVDVSLAHEELLVQYDDTVLSEATVKDVVRDLGYTIRDSDKQKRFEQQQAELEAGKRNLLISGVASLIALALMGVMVATNGWNLFAETESPIQWTIQLGLALVTMFGPGRYIQSKAYNSLKRGIFNQHVLLEAGAFAGLFGGFLGIFVFTGSGFPVVHFFVVATFITTYHILSEYTSLIVRTRASRAVNDLMDLQPDTARRVDENGDIEEVEVGELAVGDRVRVKPGESVPIDGEVVDGESVVDESVATGESAPVDKQPGDEVIGGSVNETGTLLVEVTATGDDAFLNQVARQIEEARAMKPGIVQLADRILKYFVPGVLTISIASFLFWTVAPTVLPGTVLGTGPQFETAAFAALAVLVLGYPCALGMATPLALIRGGGEAAKRGILMRSGDAFQVFQDVDHIVLDKTGTITEGEPTVDTVVGIDCEAIDASRSSSDGSSDGDHAEIDVLRTAASAEAFSEHPLAEAILDYADAHDVDFSDPEEFDSVTGKGVTATIDGENVLVGKPGWLETEGIDLSVADEAIDRLQRKGLTTIGVIVENDLLGLVGIGDETKTDATETVGRMKEKGVTPILITGDNEQTAHAVADEVGIERVMAGVLPNDKREEVETIQDQGHRVAMVGDGINDAPALTQADIGIAIGAGTDIAIESADIVLMGDRLGGVMDAYEIGETSYTKTKQNLIAAFSFNGIGVTAATTGLVHPVFAMIAMVLSVSAVLANSFAGQLLSGESIKTDFSIERQQPGKGSAGHDGEEPPGRGTETSDTSV</sequence>
<dbReference type="SFLD" id="SFLDF00027">
    <property type="entry name" value="p-type_atpase"/>
    <property type="match status" value="1"/>
</dbReference>
<gene>
    <name evidence="14" type="ORF">GCM10008985_07580</name>
    <name evidence="15" type="ORF">MUK72_17665</name>
</gene>
<evidence type="ECO:0000256" key="11">
    <source>
        <dbReference type="SAM" id="MobiDB-lite"/>
    </source>
</evidence>
<dbReference type="InterPro" id="IPR023214">
    <property type="entry name" value="HAD_sf"/>
</dbReference>
<dbReference type="SUPFAM" id="SSF56784">
    <property type="entry name" value="HAD-like"/>
    <property type="match status" value="1"/>
</dbReference>
<dbReference type="Proteomes" id="UP001500962">
    <property type="component" value="Unassembled WGS sequence"/>
</dbReference>
<proteinExistence type="inferred from homology"/>
<keyword evidence="15" id="KW-0614">Plasmid</keyword>
<dbReference type="InterPro" id="IPR006121">
    <property type="entry name" value="HMA_dom"/>
</dbReference>
<dbReference type="CDD" id="cd00371">
    <property type="entry name" value="HMA"/>
    <property type="match status" value="1"/>
</dbReference>
<dbReference type="SFLD" id="SFLDG00002">
    <property type="entry name" value="C1.7:_P-type_atpase_like"/>
    <property type="match status" value="1"/>
</dbReference>
<geneLocation type="plasmid" evidence="15 16">
    <name>unnamed3</name>
</geneLocation>
<dbReference type="InterPro" id="IPR023298">
    <property type="entry name" value="ATPase_P-typ_TM_dom_sf"/>
</dbReference>
<dbReference type="PROSITE" id="PS00154">
    <property type="entry name" value="ATPASE_E1_E2"/>
    <property type="match status" value="1"/>
</dbReference>
<keyword evidence="7" id="KW-0067">ATP-binding</keyword>
<dbReference type="Gene3D" id="3.40.1110.10">
    <property type="entry name" value="Calcium-transporting ATPase, cytoplasmic domain N"/>
    <property type="match status" value="1"/>
</dbReference>
<dbReference type="NCBIfam" id="TIGR01525">
    <property type="entry name" value="ATPase-IB_hvy"/>
    <property type="match status" value="1"/>
</dbReference>
<feature type="transmembrane region" description="Helical" evidence="12">
    <location>
        <begin position="714"/>
        <end position="733"/>
    </location>
</feature>
<comment type="subcellular location">
    <subcellularLocation>
        <location evidence="1">Endomembrane system</location>
        <topology evidence="1">Multi-pass membrane protein</topology>
    </subcellularLocation>
</comment>
<dbReference type="SUPFAM" id="SSF81665">
    <property type="entry name" value="Calcium ATPase, transmembrane domain M"/>
    <property type="match status" value="1"/>
</dbReference>
<dbReference type="GO" id="GO:0043682">
    <property type="term" value="F:P-type divalent copper transporter activity"/>
    <property type="evidence" value="ECO:0007669"/>
    <property type="project" value="TreeGrafter"/>
</dbReference>
<evidence type="ECO:0000313" key="15">
    <source>
        <dbReference type="EMBL" id="UOO97209.1"/>
    </source>
</evidence>
<feature type="domain" description="HMA" evidence="13">
    <location>
        <begin position="4"/>
        <end position="70"/>
    </location>
</feature>
<dbReference type="GO" id="GO:0012505">
    <property type="term" value="C:endomembrane system"/>
    <property type="evidence" value="ECO:0007669"/>
    <property type="project" value="UniProtKB-SubCell"/>
</dbReference>
<evidence type="ECO:0000256" key="1">
    <source>
        <dbReference type="ARBA" id="ARBA00004127"/>
    </source>
</evidence>
<feature type="transmembrane region" description="Helical" evidence="12">
    <location>
        <begin position="344"/>
        <end position="365"/>
    </location>
</feature>
<dbReference type="NCBIfam" id="TIGR01494">
    <property type="entry name" value="ATPase_P-type"/>
    <property type="match status" value="2"/>
</dbReference>
<dbReference type="Proteomes" id="UP000830542">
    <property type="component" value="Plasmid unnamed3"/>
</dbReference>
<keyword evidence="9 12" id="KW-1133">Transmembrane helix</keyword>
<evidence type="ECO:0000313" key="16">
    <source>
        <dbReference type="Proteomes" id="UP000830542"/>
    </source>
</evidence>
<dbReference type="GO" id="GO:0016887">
    <property type="term" value="F:ATP hydrolysis activity"/>
    <property type="evidence" value="ECO:0007669"/>
    <property type="project" value="InterPro"/>
</dbReference>
<dbReference type="InterPro" id="IPR036163">
    <property type="entry name" value="HMA_dom_sf"/>
</dbReference>
<dbReference type="Gene3D" id="2.70.150.10">
    <property type="entry name" value="Calcium-transporting ATPase, cytoplasmic transduction domain A"/>
    <property type="match status" value="1"/>
</dbReference>
<dbReference type="NCBIfam" id="TIGR01511">
    <property type="entry name" value="ATPase-IB1_Cu"/>
    <property type="match status" value="1"/>
</dbReference>
<dbReference type="Pfam" id="PF00403">
    <property type="entry name" value="HMA"/>
    <property type="match status" value="1"/>
</dbReference>
<dbReference type="FunFam" id="3.30.70.100:FF:000001">
    <property type="entry name" value="ATPase copper transporting beta"/>
    <property type="match status" value="1"/>
</dbReference>
<dbReference type="GO" id="GO:0016020">
    <property type="term" value="C:membrane"/>
    <property type="evidence" value="ECO:0007669"/>
    <property type="project" value="InterPro"/>
</dbReference>
<reference evidence="14" key="3">
    <citation type="submission" date="2023-12" db="EMBL/GenBank/DDBJ databases">
        <authorList>
            <person name="Sun Q."/>
            <person name="Inoue M."/>
        </authorList>
    </citation>
    <scope>NUCLEOTIDE SEQUENCE</scope>
    <source>
        <strain evidence="14">JCM 12289</strain>
    </source>
</reference>
<organism evidence="14 17">
    <name type="scientific">Halococcus dombrowskii</name>
    <dbReference type="NCBI Taxonomy" id="179637"/>
    <lineage>
        <taxon>Archaea</taxon>
        <taxon>Methanobacteriati</taxon>
        <taxon>Methanobacteriota</taxon>
        <taxon>Stenosarchaea group</taxon>
        <taxon>Halobacteria</taxon>
        <taxon>Halobacteriales</taxon>
        <taxon>Halococcaceae</taxon>
        <taxon>Halococcus</taxon>
    </lineage>
</organism>
<evidence type="ECO:0000256" key="3">
    <source>
        <dbReference type="ARBA" id="ARBA00022448"/>
    </source>
</evidence>
<dbReference type="InterPro" id="IPR018303">
    <property type="entry name" value="ATPase_P-typ_P_site"/>
</dbReference>
<dbReference type="InterPro" id="IPR027256">
    <property type="entry name" value="P-typ_ATPase_IB"/>
</dbReference>
<dbReference type="Gene3D" id="3.40.50.1000">
    <property type="entry name" value="HAD superfamily/HAD-like"/>
    <property type="match status" value="1"/>
</dbReference>
<dbReference type="SFLD" id="SFLDS00003">
    <property type="entry name" value="Haloacid_Dehalogenase"/>
    <property type="match status" value="1"/>
</dbReference>